<evidence type="ECO:0000313" key="2">
    <source>
        <dbReference type="Proteomes" id="UP001178507"/>
    </source>
</evidence>
<name>A0AA36IL95_9DINO</name>
<evidence type="ECO:0000313" key="1">
    <source>
        <dbReference type="EMBL" id="CAJ1389867.1"/>
    </source>
</evidence>
<dbReference type="EMBL" id="CAUJNA010001957">
    <property type="protein sequence ID" value="CAJ1389867.1"/>
    <property type="molecule type" value="Genomic_DNA"/>
</dbReference>
<reference evidence="1" key="1">
    <citation type="submission" date="2023-08" db="EMBL/GenBank/DDBJ databases">
        <authorList>
            <person name="Chen Y."/>
            <person name="Shah S."/>
            <person name="Dougan E. K."/>
            <person name="Thang M."/>
            <person name="Chan C."/>
        </authorList>
    </citation>
    <scope>NUCLEOTIDE SEQUENCE</scope>
</reference>
<accession>A0AA36IL95</accession>
<dbReference type="Proteomes" id="UP001178507">
    <property type="component" value="Unassembled WGS sequence"/>
</dbReference>
<comment type="caution">
    <text evidence="1">The sequence shown here is derived from an EMBL/GenBank/DDBJ whole genome shotgun (WGS) entry which is preliminary data.</text>
</comment>
<protein>
    <submittedName>
        <fullName evidence="1">Uncharacterized protein</fullName>
    </submittedName>
</protein>
<keyword evidence="2" id="KW-1185">Reference proteome</keyword>
<gene>
    <name evidence="1" type="ORF">EVOR1521_LOCUS15405</name>
</gene>
<dbReference type="AlphaFoldDB" id="A0AA36IL95"/>
<organism evidence="1 2">
    <name type="scientific">Effrenium voratum</name>
    <dbReference type="NCBI Taxonomy" id="2562239"/>
    <lineage>
        <taxon>Eukaryota</taxon>
        <taxon>Sar</taxon>
        <taxon>Alveolata</taxon>
        <taxon>Dinophyceae</taxon>
        <taxon>Suessiales</taxon>
        <taxon>Symbiodiniaceae</taxon>
        <taxon>Effrenium</taxon>
    </lineage>
</organism>
<proteinExistence type="predicted"/>
<sequence length="91" mass="9885">MIRLRADCGERLLTKAKLAITDAECRVAEAKAAADACKRMARPRPRGDWRALLQSFAGELLAHLGHRKPQDGGVELDGRFGQWLGVGTSAT</sequence>